<keyword evidence="3" id="KW-1185">Reference proteome</keyword>
<reference evidence="2 3" key="1">
    <citation type="journal article" date="2018" name="Nat. Ecol. Evol.">
        <title>Pezizomycetes genomes reveal the molecular basis of ectomycorrhizal truffle lifestyle.</title>
        <authorList>
            <person name="Murat C."/>
            <person name="Payen T."/>
            <person name="Noel B."/>
            <person name="Kuo A."/>
            <person name="Morin E."/>
            <person name="Chen J."/>
            <person name="Kohler A."/>
            <person name="Krizsan K."/>
            <person name="Balestrini R."/>
            <person name="Da Silva C."/>
            <person name="Montanini B."/>
            <person name="Hainaut M."/>
            <person name="Levati E."/>
            <person name="Barry K.W."/>
            <person name="Belfiori B."/>
            <person name="Cichocki N."/>
            <person name="Clum A."/>
            <person name="Dockter R.B."/>
            <person name="Fauchery L."/>
            <person name="Guy J."/>
            <person name="Iotti M."/>
            <person name="Le Tacon F."/>
            <person name="Lindquist E.A."/>
            <person name="Lipzen A."/>
            <person name="Malagnac F."/>
            <person name="Mello A."/>
            <person name="Molinier V."/>
            <person name="Miyauchi S."/>
            <person name="Poulain J."/>
            <person name="Riccioni C."/>
            <person name="Rubini A."/>
            <person name="Sitrit Y."/>
            <person name="Splivallo R."/>
            <person name="Traeger S."/>
            <person name="Wang M."/>
            <person name="Zifcakova L."/>
            <person name="Wipf D."/>
            <person name="Zambonelli A."/>
            <person name="Paolocci F."/>
            <person name="Nowrousian M."/>
            <person name="Ottonello S."/>
            <person name="Baldrian P."/>
            <person name="Spatafora J.W."/>
            <person name="Henrissat B."/>
            <person name="Nagy L.G."/>
            <person name="Aury J.M."/>
            <person name="Wincker P."/>
            <person name="Grigoriev I.V."/>
            <person name="Bonfante P."/>
            <person name="Martin F.M."/>
        </authorList>
    </citation>
    <scope>NUCLEOTIDE SEQUENCE [LARGE SCALE GENOMIC DNA]</scope>
    <source>
        <strain evidence="2 3">120613-1</strain>
    </source>
</reference>
<organism evidence="2 3">
    <name type="scientific">Choiromyces venosus 120613-1</name>
    <dbReference type="NCBI Taxonomy" id="1336337"/>
    <lineage>
        <taxon>Eukaryota</taxon>
        <taxon>Fungi</taxon>
        <taxon>Dikarya</taxon>
        <taxon>Ascomycota</taxon>
        <taxon>Pezizomycotina</taxon>
        <taxon>Pezizomycetes</taxon>
        <taxon>Pezizales</taxon>
        <taxon>Tuberaceae</taxon>
        <taxon>Choiromyces</taxon>
    </lineage>
</organism>
<gene>
    <name evidence="2" type="ORF">L873DRAFT_1816749</name>
</gene>
<dbReference type="AlphaFoldDB" id="A0A3N4J4D4"/>
<evidence type="ECO:0000313" key="3">
    <source>
        <dbReference type="Proteomes" id="UP000276215"/>
    </source>
</evidence>
<evidence type="ECO:0000256" key="1">
    <source>
        <dbReference type="SAM" id="MobiDB-lite"/>
    </source>
</evidence>
<accession>A0A3N4J4D4</accession>
<proteinExistence type="predicted"/>
<dbReference type="EMBL" id="ML120462">
    <property type="protein sequence ID" value="RPA92996.1"/>
    <property type="molecule type" value="Genomic_DNA"/>
</dbReference>
<sequence>MRPSSTLNHPLQNPKPDHPLNIQYLPVHPAKSKKEHQAPPPPPPIPRTQNPNQLYNPE</sequence>
<name>A0A3N4J4D4_9PEZI</name>
<evidence type="ECO:0000313" key="2">
    <source>
        <dbReference type="EMBL" id="RPA92996.1"/>
    </source>
</evidence>
<protein>
    <submittedName>
        <fullName evidence="2">Uncharacterized protein</fullName>
    </submittedName>
</protein>
<feature type="region of interest" description="Disordered" evidence="1">
    <location>
        <begin position="1"/>
        <end position="58"/>
    </location>
</feature>
<dbReference type="Proteomes" id="UP000276215">
    <property type="component" value="Unassembled WGS sequence"/>
</dbReference>
<feature type="compositionally biased region" description="Polar residues" evidence="1">
    <location>
        <begin position="1"/>
        <end position="11"/>
    </location>
</feature>
<feature type="compositionally biased region" description="Polar residues" evidence="1">
    <location>
        <begin position="47"/>
        <end position="58"/>
    </location>
</feature>